<reference evidence="4" key="1">
    <citation type="submission" date="2016-10" db="EMBL/GenBank/DDBJ databases">
        <authorList>
            <person name="Varghese N."/>
            <person name="Submissions S."/>
        </authorList>
    </citation>
    <scope>NUCLEOTIDE SEQUENCE [LARGE SCALE GENOMIC DNA]</scope>
    <source>
        <strain evidence="4">IBRC-M 10043</strain>
    </source>
</reference>
<gene>
    <name evidence="3" type="ORF">SAMN05216388_1001126</name>
</gene>
<dbReference type="PRINTS" id="PR00412">
    <property type="entry name" value="EPOXHYDRLASE"/>
</dbReference>
<dbReference type="InterPro" id="IPR000639">
    <property type="entry name" value="Epox_hydrolase-like"/>
</dbReference>
<organism evidence="3 4">
    <name type="scientific">Halorientalis persicus</name>
    <dbReference type="NCBI Taxonomy" id="1367881"/>
    <lineage>
        <taxon>Archaea</taxon>
        <taxon>Methanobacteriati</taxon>
        <taxon>Methanobacteriota</taxon>
        <taxon>Stenosarchaea group</taxon>
        <taxon>Halobacteria</taxon>
        <taxon>Halobacteriales</taxon>
        <taxon>Haloarculaceae</taxon>
        <taxon>Halorientalis</taxon>
    </lineage>
</organism>
<dbReference type="PANTHER" id="PTHR43329">
    <property type="entry name" value="EPOXIDE HYDROLASE"/>
    <property type="match status" value="1"/>
</dbReference>
<evidence type="ECO:0000313" key="3">
    <source>
        <dbReference type="EMBL" id="SEN00265.1"/>
    </source>
</evidence>
<keyword evidence="1" id="KW-0378">Hydrolase</keyword>
<dbReference type="InterPro" id="IPR029058">
    <property type="entry name" value="AB_hydrolase_fold"/>
</dbReference>
<dbReference type="Proteomes" id="UP000198775">
    <property type="component" value="Unassembled WGS sequence"/>
</dbReference>
<dbReference type="Gene3D" id="3.40.50.1820">
    <property type="entry name" value="alpha/beta hydrolase"/>
    <property type="match status" value="1"/>
</dbReference>
<name>A0A1H8CZ73_9EURY</name>
<keyword evidence="4" id="KW-1185">Reference proteome</keyword>
<dbReference type="Pfam" id="PF00561">
    <property type="entry name" value="Abhydrolase_1"/>
    <property type="match status" value="1"/>
</dbReference>
<feature type="domain" description="AB hydrolase-1" evidence="2">
    <location>
        <begin position="28"/>
        <end position="281"/>
    </location>
</feature>
<dbReference type="OrthoDB" id="299757at2157"/>
<proteinExistence type="predicted"/>
<dbReference type="RefSeq" id="WP_092656563.1">
    <property type="nucleotide sequence ID" value="NZ_FOCX01000001.1"/>
</dbReference>
<dbReference type="InterPro" id="IPR000073">
    <property type="entry name" value="AB_hydrolase_1"/>
</dbReference>
<accession>A0A1H8CZ73</accession>
<evidence type="ECO:0000259" key="2">
    <source>
        <dbReference type="Pfam" id="PF00561"/>
    </source>
</evidence>
<dbReference type="EMBL" id="FOCX01000001">
    <property type="protein sequence ID" value="SEN00265.1"/>
    <property type="molecule type" value="Genomic_DNA"/>
</dbReference>
<dbReference type="GO" id="GO:0016787">
    <property type="term" value="F:hydrolase activity"/>
    <property type="evidence" value="ECO:0007669"/>
    <property type="project" value="UniProtKB-KW"/>
</dbReference>
<evidence type="ECO:0000313" key="4">
    <source>
        <dbReference type="Proteomes" id="UP000198775"/>
    </source>
</evidence>
<protein>
    <submittedName>
        <fullName evidence="3">Pimeloyl-ACP methyl ester carboxylesterase</fullName>
    </submittedName>
</protein>
<evidence type="ECO:0000256" key="1">
    <source>
        <dbReference type="ARBA" id="ARBA00022801"/>
    </source>
</evidence>
<dbReference type="SUPFAM" id="SSF53474">
    <property type="entry name" value="alpha/beta-Hydrolases"/>
    <property type="match status" value="1"/>
</dbReference>
<dbReference type="AlphaFoldDB" id="A0A1H8CZ73"/>
<sequence>MTDDERTVEANGLDFAVRERGDGDRLALCLHGFPDDAGSMDPLAERLADAGFTAVAPYMRGYGPTGEAPDSDYSARALGADAVALADRLVEDGGYDDAVLVGHDWGAVAGYSAARIDPDRFSKLVTMAVPPRFGAAIWDHPRQFLRSWYVWFFQLPGLAERTLRREDFAMIEVLWNLWSPDWDYPDERIESVKSTFRTGGTADAALQYYRQFVNPLVSDLFRNGRPDPGDAPPIEVPGLVIAGADDGCIGPELFENAADAFDADARVVRIRDAGHFVHQERPDVVAEEVIEFCSA</sequence>